<organism evidence="1 2">
    <name type="scientific">Phytophthora palmivora</name>
    <dbReference type="NCBI Taxonomy" id="4796"/>
    <lineage>
        <taxon>Eukaryota</taxon>
        <taxon>Sar</taxon>
        <taxon>Stramenopiles</taxon>
        <taxon>Oomycota</taxon>
        <taxon>Peronosporomycetes</taxon>
        <taxon>Peronosporales</taxon>
        <taxon>Peronosporaceae</taxon>
        <taxon>Phytophthora</taxon>
    </lineage>
</organism>
<sequence length="122" mass="13716">MLSKMRCVLLKNAQIRQMRRFGPIRPFRDSWCLASAEYQPTKPPNNTFPVPSTKGWTTRVSAFTGRRGKGYSAERVTVPGLYGIPTRRARRGLFFALGETRPSPGQPNLLALPVRTLQAMPL</sequence>
<gene>
    <name evidence="1" type="ORF">PHPALM_28125</name>
</gene>
<accession>A0A2P4XAV0</accession>
<name>A0A2P4XAV0_9STRA</name>
<evidence type="ECO:0000313" key="1">
    <source>
        <dbReference type="EMBL" id="POM62682.1"/>
    </source>
</evidence>
<dbReference type="AlphaFoldDB" id="A0A2P4XAV0"/>
<reference evidence="1 2" key="1">
    <citation type="journal article" date="2017" name="Genome Biol. Evol.">
        <title>Phytophthora megakarya and P. palmivora, closely related causal agents of cacao black pod rot, underwent increases in genome sizes and gene numbers by different mechanisms.</title>
        <authorList>
            <person name="Ali S.S."/>
            <person name="Shao J."/>
            <person name="Lary D.J."/>
            <person name="Kronmiller B."/>
            <person name="Shen D."/>
            <person name="Strem M.D."/>
            <person name="Amoako-Attah I."/>
            <person name="Akrofi A.Y."/>
            <person name="Begoude B.A."/>
            <person name="Ten Hoopen G.M."/>
            <person name="Coulibaly K."/>
            <person name="Kebe B.I."/>
            <person name="Melnick R.L."/>
            <person name="Guiltinan M.J."/>
            <person name="Tyler B.M."/>
            <person name="Meinhardt L.W."/>
            <person name="Bailey B.A."/>
        </authorList>
    </citation>
    <scope>NUCLEOTIDE SEQUENCE [LARGE SCALE GENOMIC DNA]</scope>
    <source>
        <strain evidence="2">sbr112.9</strain>
    </source>
</reference>
<proteinExistence type="predicted"/>
<comment type="caution">
    <text evidence="1">The sequence shown here is derived from an EMBL/GenBank/DDBJ whole genome shotgun (WGS) entry which is preliminary data.</text>
</comment>
<evidence type="ECO:0000313" key="2">
    <source>
        <dbReference type="Proteomes" id="UP000237271"/>
    </source>
</evidence>
<keyword evidence="2" id="KW-1185">Reference proteome</keyword>
<dbReference type="Proteomes" id="UP000237271">
    <property type="component" value="Unassembled WGS sequence"/>
</dbReference>
<dbReference type="EMBL" id="NCKW01015515">
    <property type="protein sequence ID" value="POM62682.1"/>
    <property type="molecule type" value="Genomic_DNA"/>
</dbReference>
<protein>
    <submittedName>
        <fullName evidence="1">Uncharacterized protein</fullName>
    </submittedName>
</protein>